<evidence type="ECO:0000313" key="2">
    <source>
        <dbReference type="EMBL" id="EAR21643.1"/>
    </source>
</evidence>
<proteinExistence type="predicted"/>
<dbReference type="Proteomes" id="UP000003374">
    <property type="component" value="Unassembled WGS sequence"/>
</dbReference>
<name>A4BRS2_9GAMM</name>
<reference evidence="2 3" key="1">
    <citation type="submission" date="2006-02" db="EMBL/GenBank/DDBJ databases">
        <authorList>
            <person name="Waterbury J."/>
            <person name="Ferriera S."/>
            <person name="Johnson J."/>
            <person name="Kravitz S."/>
            <person name="Halpern A."/>
            <person name="Remington K."/>
            <person name="Beeson K."/>
            <person name="Tran B."/>
            <person name="Rogers Y.-H."/>
            <person name="Friedman R."/>
            <person name="Venter J.C."/>
        </authorList>
    </citation>
    <scope>NUCLEOTIDE SEQUENCE [LARGE SCALE GENOMIC DNA]</scope>
    <source>
        <strain evidence="2 3">Nb-231</strain>
    </source>
</reference>
<dbReference type="OrthoDB" id="5568064at2"/>
<dbReference type="AlphaFoldDB" id="A4BRS2"/>
<dbReference type="CDD" id="cd09874">
    <property type="entry name" value="PIN_MT3492-like"/>
    <property type="match status" value="1"/>
</dbReference>
<organism evidence="2 3">
    <name type="scientific">Nitrococcus mobilis Nb-231</name>
    <dbReference type="NCBI Taxonomy" id="314278"/>
    <lineage>
        <taxon>Bacteria</taxon>
        <taxon>Pseudomonadati</taxon>
        <taxon>Pseudomonadota</taxon>
        <taxon>Gammaproteobacteria</taxon>
        <taxon>Chromatiales</taxon>
        <taxon>Ectothiorhodospiraceae</taxon>
        <taxon>Nitrococcus</taxon>
    </lineage>
</organism>
<dbReference type="HOGENOM" id="CLU_119496_1_1_6"/>
<comment type="caution">
    <text evidence="2">The sequence shown here is derived from an EMBL/GenBank/DDBJ whole genome shotgun (WGS) entry which is preliminary data.</text>
</comment>
<dbReference type="RefSeq" id="WP_004999523.1">
    <property type="nucleotide sequence ID" value="NZ_CH672427.1"/>
</dbReference>
<accession>A4BRS2</accession>
<dbReference type="SUPFAM" id="SSF88723">
    <property type="entry name" value="PIN domain-like"/>
    <property type="match status" value="1"/>
</dbReference>
<dbReference type="EMBL" id="AAOF01000007">
    <property type="protein sequence ID" value="EAR21643.1"/>
    <property type="molecule type" value="Genomic_DNA"/>
</dbReference>
<dbReference type="InterPro" id="IPR029060">
    <property type="entry name" value="PIN-like_dom_sf"/>
</dbReference>
<dbReference type="Gene3D" id="3.40.50.1010">
    <property type="entry name" value="5'-nuclease"/>
    <property type="match status" value="1"/>
</dbReference>
<evidence type="ECO:0000259" key="1">
    <source>
        <dbReference type="Pfam" id="PF01850"/>
    </source>
</evidence>
<dbReference type="InterPro" id="IPR002716">
    <property type="entry name" value="PIN_dom"/>
</dbReference>
<dbReference type="STRING" id="314278.NB231_02713"/>
<dbReference type="eggNOG" id="COG1848">
    <property type="taxonomic scope" value="Bacteria"/>
</dbReference>
<keyword evidence="3" id="KW-1185">Reference proteome</keyword>
<protein>
    <recommendedName>
        <fullName evidence="1">PIN domain-containing protein</fullName>
    </recommendedName>
</protein>
<sequence length="143" mass="16071">MIVYLDTSAFLKLYLEEEGSKATRQLVDAAVAVCTHVITYAEMCAAFAQAVRMQRLTDAEWTHQKDCFEADWNALQVLFIDEPLVRRAGKLAEGFRLRGFDSVHLAAAERVWRQAPDNFQLAAFDVRLVSAACTLGMTGLEQR</sequence>
<feature type="domain" description="PIN" evidence="1">
    <location>
        <begin position="3"/>
        <end position="110"/>
    </location>
</feature>
<evidence type="ECO:0000313" key="3">
    <source>
        <dbReference type="Proteomes" id="UP000003374"/>
    </source>
</evidence>
<gene>
    <name evidence="2" type="ORF">NB231_02713</name>
</gene>
<dbReference type="Pfam" id="PF01850">
    <property type="entry name" value="PIN"/>
    <property type="match status" value="1"/>
</dbReference>